<protein>
    <recommendedName>
        <fullName evidence="1">Serine/threonine-protein phosphatase</fullName>
        <ecNumber evidence="1">3.1.3.16</ecNumber>
    </recommendedName>
</protein>
<keyword evidence="4" id="KW-1185">Reference proteome</keyword>
<keyword evidence="1" id="KW-0378">Hydrolase</keyword>
<evidence type="ECO:0000259" key="2">
    <source>
        <dbReference type="PROSITE" id="PS00125"/>
    </source>
</evidence>
<evidence type="ECO:0000313" key="3">
    <source>
        <dbReference type="EMBL" id="KAL3312904.1"/>
    </source>
</evidence>
<dbReference type="PANTHER" id="PTHR11668">
    <property type="entry name" value="SERINE/THREONINE PROTEIN PHOSPHATASE"/>
    <property type="match status" value="1"/>
</dbReference>
<dbReference type="SUPFAM" id="SSF56300">
    <property type="entry name" value="Metallo-dependent phosphatases"/>
    <property type="match status" value="1"/>
</dbReference>
<feature type="domain" description="Serine/threonine specific protein phosphatases" evidence="2">
    <location>
        <begin position="124"/>
        <end position="129"/>
    </location>
</feature>
<sequence>MPATEPQSYTLDLDTLIDRLKNGISNPGVRIDIKEMDAMALCALSKKLFDQESLCIEIEAPIKICGDIHGQFYDLLRLFNTCDYPPKSRYLFLGDYVDRGPQSVEVLCLLLAFKIKYPKDFFMLRGNHESDIVNRVYGFKDELKARFGKSRVKKQFSVVFEALPLAAIVDHSIFCCHGGLSPDMIVNLEEKTNMSLLEFLNSNSKPAEIPRHGLLCDLVWADPIDLGTSEQTNGFITSARGCSYNFGQDIIDRFLHEYGLDLIVRGHQVVEDGYEFYGSKKLITIFSAPNYCNQFDNAGAIFVVNKDPKTGNLEGQFQILKPELRRNTVRKTHFI</sequence>
<dbReference type="AlphaFoldDB" id="A0ABD2PZW4"/>
<dbReference type="EMBL" id="JBJKFK010001511">
    <property type="protein sequence ID" value="KAL3312904.1"/>
    <property type="molecule type" value="Genomic_DNA"/>
</dbReference>
<evidence type="ECO:0000313" key="4">
    <source>
        <dbReference type="Proteomes" id="UP001626550"/>
    </source>
</evidence>
<dbReference type="PROSITE" id="PS00125">
    <property type="entry name" value="SER_THR_PHOSPHATASE"/>
    <property type="match status" value="1"/>
</dbReference>
<comment type="caution">
    <text evidence="3">The sequence shown here is derived from an EMBL/GenBank/DDBJ whole genome shotgun (WGS) entry which is preliminary data.</text>
</comment>
<dbReference type="GO" id="GO:0004722">
    <property type="term" value="F:protein serine/threonine phosphatase activity"/>
    <property type="evidence" value="ECO:0007669"/>
    <property type="project" value="UniProtKB-EC"/>
</dbReference>
<dbReference type="InterPro" id="IPR050341">
    <property type="entry name" value="PP1_catalytic_subunit"/>
</dbReference>
<dbReference type="Gene3D" id="3.60.21.10">
    <property type="match status" value="1"/>
</dbReference>
<name>A0ABD2PZW4_9PLAT</name>
<proteinExistence type="inferred from homology"/>
<organism evidence="3 4">
    <name type="scientific">Cichlidogyrus casuarinus</name>
    <dbReference type="NCBI Taxonomy" id="1844966"/>
    <lineage>
        <taxon>Eukaryota</taxon>
        <taxon>Metazoa</taxon>
        <taxon>Spiralia</taxon>
        <taxon>Lophotrochozoa</taxon>
        <taxon>Platyhelminthes</taxon>
        <taxon>Monogenea</taxon>
        <taxon>Monopisthocotylea</taxon>
        <taxon>Dactylogyridea</taxon>
        <taxon>Ancyrocephalidae</taxon>
        <taxon>Cichlidogyrus</taxon>
    </lineage>
</organism>
<comment type="catalytic activity">
    <reaction evidence="1">
        <text>O-phospho-L-threonyl-[protein] + H2O = L-threonyl-[protein] + phosphate</text>
        <dbReference type="Rhea" id="RHEA:47004"/>
        <dbReference type="Rhea" id="RHEA-COMP:11060"/>
        <dbReference type="Rhea" id="RHEA-COMP:11605"/>
        <dbReference type="ChEBI" id="CHEBI:15377"/>
        <dbReference type="ChEBI" id="CHEBI:30013"/>
        <dbReference type="ChEBI" id="CHEBI:43474"/>
        <dbReference type="ChEBI" id="CHEBI:61977"/>
        <dbReference type="EC" id="3.1.3.16"/>
    </reaction>
</comment>
<dbReference type="Proteomes" id="UP001626550">
    <property type="component" value="Unassembled WGS sequence"/>
</dbReference>
<dbReference type="PRINTS" id="PR00114">
    <property type="entry name" value="STPHPHTASE"/>
</dbReference>
<dbReference type="Pfam" id="PF00149">
    <property type="entry name" value="Metallophos"/>
    <property type="match status" value="1"/>
</dbReference>
<gene>
    <name evidence="3" type="primary">PPP1CA</name>
    <name evidence="3" type="ORF">Ciccas_008501</name>
</gene>
<dbReference type="EC" id="3.1.3.16" evidence="1"/>
<accession>A0ABD2PZW4</accession>
<reference evidence="3 4" key="1">
    <citation type="submission" date="2024-11" db="EMBL/GenBank/DDBJ databases">
        <title>Adaptive evolution of stress response genes in parasites aligns with host niche diversity.</title>
        <authorList>
            <person name="Hahn C."/>
            <person name="Resl P."/>
        </authorList>
    </citation>
    <scope>NUCLEOTIDE SEQUENCE [LARGE SCALE GENOMIC DNA]</scope>
    <source>
        <strain evidence="3">EGGRZ-B1_66</strain>
        <tissue evidence="3">Body</tissue>
    </source>
</reference>
<dbReference type="InterPro" id="IPR004843">
    <property type="entry name" value="Calcineurin-like_PHP"/>
</dbReference>
<comment type="similarity">
    <text evidence="1">Belongs to the PPP phosphatase family.</text>
</comment>
<dbReference type="PANTHER" id="PTHR11668:SF496">
    <property type="entry name" value="SERINE_THREONINE-PROTEIN PHOSPHATASE"/>
    <property type="match status" value="1"/>
</dbReference>
<dbReference type="SMART" id="SM00156">
    <property type="entry name" value="PP2Ac"/>
    <property type="match status" value="1"/>
</dbReference>
<dbReference type="InterPro" id="IPR006186">
    <property type="entry name" value="Ser/Thr-sp_prot-phosphatase"/>
</dbReference>
<evidence type="ECO:0000256" key="1">
    <source>
        <dbReference type="RuleBase" id="RU004273"/>
    </source>
</evidence>
<dbReference type="InterPro" id="IPR029052">
    <property type="entry name" value="Metallo-depent_PP-like"/>
</dbReference>